<accession>A0A0B2UQE8</accession>
<evidence type="ECO:0000313" key="1">
    <source>
        <dbReference type="EMBL" id="KHN71367.1"/>
    </source>
</evidence>
<proteinExistence type="predicted"/>
<feature type="non-terminal residue" evidence="1">
    <location>
        <position position="1"/>
    </location>
</feature>
<dbReference type="EMBL" id="JPKZ01022399">
    <property type="protein sequence ID" value="KHN71367.1"/>
    <property type="molecule type" value="Genomic_DNA"/>
</dbReference>
<protein>
    <submittedName>
        <fullName evidence="1">Uncharacterized protein</fullName>
    </submittedName>
</protein>
<gene>
    <name evidence="1" type="ORF">Tcan_02327</name>
</gene>
<reference evidence="1 2" key="1">
    <citation type="submission" date="2014-11" db="EMBL/GenBank/DDBJ databases">
        <title>Genetic blueprint of the zoonotic pathogen Toxocara canis.</title>
        <authorList>
            <person name="Zhu X.-Q."/>
            <person name="Korhonen P.K."/>
            <person name="Cai H."/>
            <person name="Young N.D."/>
            <person name="Nejsum P."/>
            <person name="von Samson-Himmelstjerna G."/>
            <person name="Boag P.R."/>
            <person name="Tan P."/>
            <person name="Li Q."/>
            <person name="Min J."/>
            <person name="Yang Y."/>
            <person name="Wang X."/>
            <person name="Fang X."/>
            <person name="Hall R.S."/>
            <person name="Hofmann A."/>
            <person name="Sternberg P.W."/>
            <person name="Jex A.R."/>
            <person name="Gasser R.B."/>
        </authorList>
    </citation>
    <scope>NUCLEOTIDE SEQUENCE [LARGE SCALE GENOMIC DNA]</scope>
    <source>
        <strain evidence="1">PN_DK_2014</strain>
    </source>
</reference>
<dbReference type="AlphaFoldDB" id="A0A0B2UQE8"/>
<dbReference type="Proteomes" id="UP000031036">
    <property type="component" value="Unassembled WGS sequence"/>
</dbReference>
<organism evidence="1 2">
    <name type="scientific">Toxocara canis</name>
    <name type="common">Canine roundworm</name>
    <dbReference type="NCBI Taxonomy" id="6265"/>
    <lineage>
        <taxon>Eukaryota</taxon>
        <taxon>Metazoa</taxon>
        <taxon>Ecdysozoa</taxon>
        <taxon>Nematoda</taxon>
        <taxon>Chromadorea</taxon>
        <taxon>Rhabditida</taxon>
        <taxon>Spirurina</taxon>
        <taxon>Ascaridomorpha</taxon>
        <taxon>Ascaridoidea</taxon>
        <taxon>Toxocaridae</taxon>
        <taxon>Toxocara</taxon>
    </lineage>
</organism>
<keyword evidence="2" id="KW-1185">Reference proteome</keyword>
<name>A0A0B2UQE8_TOXCA</name>
<sequence>GNDMGRHCQNAVRKEHSMRQALSTVHSKLRIGRLRLPPFIHPHQGTHSLKRVNPAFARIGFISPRICLSGGRYYLPKVSQYCLATNPATFMTPY</sequence>
<comment type="caution">
    <text evidence="1">The sequence shown here is derived from an EMBL/GenBank/DDBJ whole genome shotgun (WGS) entry which is preliminary data.</text>
</comment>
<evidence type="ECO:0000313" key="2">
    <source>
        <dbReference type="Proteomes" id="UP000031036"/>
    </source>
</evidence>